<sequence length="412" mass="46671">MLQTLIFYDIPGTATNTKAWTPNPWKARFALNIKGLPYKTVWVEYPEIADLCQKIGVGPTSTRFNKPLYTLPALQDPNTGAAIADSFEIAAYLDSTYPDTTPLFPDGTKAFQAMFRQTFEENVMMAMVQLVAASTVNQLLPRSQVYWRGSIERGFGKPIEEMAPAGPVRDALWKNVVDYMDTTNKWASENSSGIFMMGDKMSFADIVIVVELQWWKIMEGAESKEWKEIMQANDGRWARLWEAFAQWEWVDEKDSKLKSTHEEDADGHVIGFDYRFGVNDCSDYRKKRVAQVLRLSAAFKQRRVTKLRCNSAATVYYTSHVLQCSRKRLASVAVLVALRAPTQSLYIDSIQRLAVMHFRFIAIAFMLIALNVSAAPISPQNDEDSFSIISFRDKGYVARAIPAVEDVRDSTI</sequence>
<proteinExistence type="predicted"/>
<dbReference type="InterPro" id="IPR036249">
    <property type="entry name" value="Thioredoxin-like_sf"/>
</dbReference>
<dbReference type="Gene3D" id="1.20.1050.10">
    <property type="match status" value="1"/>
</dbReference>
<dbReference type="STRING" id="205917.A0A4Y9Z882"/>
<dbReference type="GO" id="GO:0004364">
    <property type="term" value="F:glutathione transferase activity"/>
    <property type="evidence" value="ECO:0007669"/>
    <property type="project" value="TreeGrafter"/>
</dbReference>
<dbReference type="SUPFAM" id="SSF52833">
    <property type="entry name" value="Thioredoxin-like"/>
    <property type="match status" value="1"/>
</dbReference>
<dbReference type="GO" id="GO:0006749">
    <property type="term" value="P:glutathione metabolic process"/>
    <property type="evidence" value="ECO:0007669"/>
    <property type="project" value="TreeGrafter"/>
</dbReference>
<name>A0A4Y9Z882_9AGAM</name>
<dbReference type="Gene3D" id="3.40.30.10">
    <property type="entry name" value="Glutaredoxin"/>
    <property type="match status" value="1"/>
</dbReference>
<dbReference type="InterPro" id="IPR004045">
    <property type="entry name" value="Glutathione_S-Trfase_N"/>
</dbReference>
<dbReference type="PROSITE" id="PS50404">
    <property type="entry name" value="GST_NTER"/>
    <property type="match status" value="1"/>
</dbReference>
<dbReference type="Pfam" id="PF13409">
    <property type="entry name" value="GST_N_2"/>
    <property type="match status" value="1"/>
</dbReference>
<dbReference type="Proteomes" id="UP000298327">
    <property type="component" value="Unassembled WGS sequence"/>
</dbReference>
<dbReference type="AlphaFoldDB" id="A0A4Y9Z882"/>
<evidence type="ECO:0000259" key="1">
    <source>
        <dbReference type="PROSITE" id="PS50404"/>
    </source>
</evidence>
<dbReference type="Pfam" id="PF22041">
    <property type="entry name" value="GST_C_7"/>
    <property type="match status" value="1"/>
</dbReference>
<reference evidence="2 3" key="1">
    <citation type="submission" date="2019-02" db="EMBL/GenBank/DDBJ databases">
        <title>Genome sequencing of the rare red list fungi Dentipellis fragilis.</title>
        <authorList>
            <person name="Buettner E."/>
            <person name="Kellner H."/>
        </authorList>
    </citation>
    <scope>NUCLEOTIDE SEQUENCE [LARGE SCALE GENOMIC DNA]</scope>
    <source>
        <strain evidence="2 3">DSM 105465</strain>
    </source>
</reference>
<gene>
    <name evidence="2" type="ORF">EVG20_g1917</name>
</gene>
<dbReference type="InterPro" id="IPR036282">
    <property type="entry name" value="Glutathione-S-Trfase_C_sf"/>
</dbReference>
<dbReference type="PANTHER" id="PTHR42673:SF4">
    <property type="entry name" value="MALEYLACETOACETATE ISOMERASE"/>
    <property type="match status" value="1"/>
</dbReference>
<dbReference type="GO" id="GO:0006559">
    <property type="term" value="P:L-phenylalanine catabolic process"/>
    <property type="evidence" value="ECO:0007669"/>
    <property type="project" value="TreeGrafter"/>
</dbReference>
<dbReference type="CDD" id="cd03038">
    <property type="entry name" value="GST_N_etherase_LigE"/>
    <property type="match status" value="1"/>
</dbReference>
<dbReference type="GO" id="GO:0016034">
    <property type="term" value="F:maleylacetoacetate isomerase activity"/>
    <property type="evidence" value="ECO:0007669"/>
    <property type="project" value="TreeGrafter"/>
</dbReference>
<evidence type="ECO:0000313" key="2">
    <source>
        <dbReference type="EMBL" id="TFY71086.1"/>
    </source>
</evidence>
<dbReference type="EMBL" id="SEOQ01000067">
    <property type="protein sequence ID" value="TFY71086.1"/>
    <property type="molecule type" value="Genomic_DNA"/>
</dbReference>
<evidence type="ECO:0000313" key="3">
    <source>
        <dbReference type="Proteomes" id="UP000298327"/>
    </source>
</evidence>
<dbReference type="SUPFAM" id="SSF47616">
    <property type="entry name" value="GST C-terminal domain-like"/>
    <property type="match status" value="1"/>
</dbReference>
<keyword evidence="3" id="KW-1185">Reference proteome</keyword>
<dbReference type="PANTHER" id="PTHR42673">
    <property type="entry name" value="MALEYLACETOACETATE ISOMERASE"/>
    <property type="match status" value="1"/>
</dbReference>
<dbReference type="OrthoDB" id="4951845at2759"/>
<protein>
    <recommendedName>
        <fullName evidence="1">GST N-terminal domain-containing protein</fullName>
    </recommendedName>
</protein>
<organism evidence="2 3">
    <name type="scientific">Dentipellis fragilis</name>
    <dbReference type="NCBI Taxonomy" id="205917"/>
    <lineage>
        <taxon>Eukaryota</taxon>
        <taxon>Fungi</taxon>
        <taxon>Dikarya</taxon>
        <taxon>Basidiomycota</taxon>
        <taxon>Agaricomycotina</taxon>
        <taxon>Agaricomycetes</taxon>
        <taxon>Russulales</taxon>
        <taxon>Hericiaceae</taxon>
        <taxon>Dentipellis</taxon>
    </lineage>
</organism>
<feature type="domain" description="GST N-terminal" evidence="1">
    <location>
        <begin position="11"/>
        <end position="101"/>
    </location>
</feature>
<dbReference type="InterPro" id="IPR054416">
    <property type="entry name" value="GST_UstS-like_C"/>
</dbReference>
<comment type="caution">
    <text evidence="2">The sequence shown here is derived from an EMBL/GenBank/DDBJ whole genome shotgun (WGS) entry which is preliminary data.</text>
</comment>
<accession>A0A4Y9Z882</accession>